<keyword evidence="3" id="KW-1185">Reference proteome</keyword>
<sequence length="153" mass="16135">MRVPRDMAIAFTLVLIINAVHAALNLDGRQATEPVGHDDPSPIGDIDAPKKGHDLFGSSLDTATACFSQGKPTKGILSVASTMDIKGAGDGRQAADLSRVMGNYFQEKDNCDESFILGYHHKTAAGIYIGSGLGKQTAESSLNAMADRLQSNS</sequence>
<dbReference type="HOGENOM" id="CLU_1713702_0_0_1"/>
<dbReference type="Proteomes" id="UP000002499">
    <property type="component" value="Unassembled WGS sequence"/>
</dbReference>
<evidence type="ECO:0000313" key="3">
    <source>
        <dbReference type="Proteomes" id="UP000002499"/>
    </source>
</evidence>
<feature type="signal peptide" evidence="1">
    <location>
        <begin position="1"/>
        <end position="22"/>
    </location>
</feature>
<gene>
    <name evidence="2" type="ORF">MAC_07574</name>
</gene>
<dbReference type="STRING" id="655827.E9ECH6"/>
<evidence type="ECO:0000313" key="2">
    <source>
        <dbReference type="EMBL" id="EFY86353.1"/>
    </source>
</evidence>
<accession>E9ECH6</accession>
<organism evidence="3">
    <name type="scientific">Metarhizium acridum (strain CQMa 102)</name>
    <dbReference type="NCBI Taxonomy" id="655827"/>
    <lineage>
        <taxon>Eukaryota</taxon>
        <taxon>Fungi</taxon>
        <taxon>Dikarya</taxon>
        <taxon>Ascomycota</taxon>
        <taxon>Pezizomycotina</taxon>
        <taxon>Sordariomycetes</taxon>
        <taxon>Hypocreomycetidae</taxon>
        <taxon>Hypocreales</taxon>
        <taxon>Clavicipitaceae</taxon>
        <taxon>Metarhizium</taxon>
    </lineage>
</organism>
<dbReference type="EMBL" id="GL698549">
    <property type="protein sequence ID" value="EFY86353.1"/>
    <property type="molecule type" value="Genomic_DNA"/>
</dbReference>
<dbReference type="AlphaFoldDB" id="E9ECH6"/>
<keyword evidence="1" id="KW-0732">Signal</keyword>
<dbReference type="InParanoid" id="E9ECH6"/>
<dbReference type="eggNOG" id="ENOG502RPKX">
    <property type="taxonomic scope" value="Eukaryota"/>
</dbReference>
<evidence type="ECO:0000256" key="1">
    <source>
        <dbReference type="SAM" id="SignalP"/>
    </source>
</evidence>
<protein>
    <submittedName>
        <fullName evidence="2">Chitinase</fullName>
    </submittedName>
</protein>
<dbReference type="OrthoDB" id="73875at2759"/>
<reference evidence="2 3" key="1">
    <citation type="journal article" date="2011" name="PLoS Genet.">
        <title>Genome sequencing and comparative transcriptomics of the model entomopathogenic fungi Metarhizium anisopliae and M. acridum.</title>
        <authorList>
            <person name="Gao Q."/>
            <person name="Jin K."/>
            <person name="Ying S.H."/>
            <person name="Zhang Y."/>
            <person name="Xiao G."/>
            <person name="Shang Y."/>
            <person name="Duan Z."/>
            <person name="Hu X."/>
            <person name="Xie X.Q."/>
            <person name="Zhou G."/>
            <person name="Peng G."/>
            <person name="Luo Z."/>
            <person name="Huang W."/>
            <person name="Wang B."/>
            <person name="Fang W."/>
            <person name="Wang S."/>
            <person name="Zhong Y."/>
            <person name="Ma L.J."/>
            <person name="St Leger R.J."/>
            <person name="Zhao G.P."/>
            <person name="Pei Y."/>
            <person name="Feng M.G."/>
            <person name="Xia Y."/>
            <person name="Wang C."/>
        </authorList>
    </citation>
    <scope>NUCLEOTIDE SEQUENCE [LARGE SCALE GENOMIC DNA]</scope>
    <source>
        <strain evidence="2 3">CQMa 102</strain>
    </source>
</reference>
<feature type="chain" id="PRO_5003238743" evidence="1">
    <location>
        <begin position="23"/>
        <end position="153"/>
    </location>
</feature>
<name>E9ECH6_METAQ</name>
<proteinExistence type="predicted"/>